<gene>
    <name evidence="2" type="ORF">Zm00014a_012785</name>
</gene>
<organism evidence="2">
    <name type="scientific">Zea mays</name>
    <name type="common">Maize</name>
    <dbReference type="NCBI Taxonomy" id="4577"/>
    <lineage>
        <taxon>Eukaryota</taxon>
        <taxon>Viridiplantae</taxon>
        <taxon>Streptophyta</taxon>
        <taxon>Embryophyta</taxon>
        <taxon>Tracheophyta</taxon>
        <taxon>Spermatophyta</taxon>
        <taxon>Magnoliopsida</taxon>
        <taxon>Liliopsida</taxon>
        <taxon>Poales</taxon>
        <taxon>Poaceae</taxon>
        <taxon>PACMAD clade</taxon>
        <taxon>Panicoideae</taxon>
        <taxon>Andropogonodae</taxon>
        <taxon>Andropogoneae</taxon>
        <taxon>Tripsacinae</taxon>
        <taxon>Zea</taxon>
    </lineage>
</organism>
<evidence type="ECO:0000256" key="1">
    <source>
        <dbReference type="SAM" id="MobiDB-lite"/>
    </source>
</evidence>
<dbReference type="Proteomes" id="UP000251960">
    <property type="component" value="Chromosome 1"/>
</dbReference>
<dbReference type="EMBL" id="NCVQ01000001">
    <property type="protein sequence ID" value="PWZ55261.1"/>
    <property type="molecule type" value="Genomic_DNA"/>
</dbReference>
<reference evidence="2" key="1">
    <citation type="journal article" date="2018" name="Nat. Genet.">
        <title>Extensive intraspecific gene order and gene structural variations between Mo17 and other maize genomes.</title>
        <authorList>
            <person name="Sun S."/>
            <person name="Zhou Y."/>
            <person name="Chen J."/>
            <person name="Shi J."/>
            <person name="Zhao H."/>
            <person name="Zhao H."/>
            <person name="Song W."/>
            <person name="Zhang M."/>
            <person name="Cui Y."/>
            <person name="Dong X."/>
            <person name="Liu H."/>
            <person name="Ma X."/>
            <person name="Jiao Y."/>
            <person name="Wang B."/>
            <person name="Wei X."/>
            <person name="Stein J.C."/>
            <person name="Glaubitz J.C."/>
            <person name="Lu F."/>
            <person name="Yu G."/>
            <person name="Liang C."/>
            <person name="Fengler K."/>
            <person name="Li B."/>
            <person name="Rafalski A."/>
            <person name="Schnable P.S."/>
            <person name="Ware D.H."/>
            <person name="Buckler E.S."/>
            <person name="Lai J."/>
        </authorList>
    </citation>
    <scope>NUCLEOTIDE SEQUENCE [LARGE SCALE GENOMIC DNA]</scope>
    <source>
        <tissue evidence="2">Seedling</tissue>
    </source>
</reference>
<comment type="caution">
    <text evidence="2">The sequence shown here is derived from an EMBL/GenBank/DDBJ whole genome shotgun (WGS) entry which is preliminary data.</text>
</comment>
<evidence type="ECO:0000313" key="2">
    <source>
        <dbReference type="EMBL" id="PWZ55261.1"/>
    </source>
</evidence>
<sequence>MPPNRKRRAAAMDPAAGGAGQQRQNKASAGKKVKKGGGSGGRWPAVKPKKDLQINRLKGTHLLTDAFLEVEAIADGMLFDYSRLLHFCGGEGFH</sequence>
<dbReference type="AlphaFoldDB" id="A0A317YBN8"/>
<accession>A0A317YBN8</accession>
<protein>
    <submittedName>
        <fullName evidence="2">Uncharacterized protein</fullName>
    </submittedName>
</protein>
<feature type="region of interest" description="Disordered" evidence="1">
    <location>
        <begin position="1"/>
        <end position="47"/>
    </location>
</feature>
<proteinExistence type="predicted"/>
<name>A0A317YBN8_MAIZE</name>